<dbReference type="PROSITE" id="PS50157">
    <property type="entry name" value="ZINC_FINGER_C2H2_2"/>
    <property type="match status" value="7"/>
</dbReference>
<proteinExistence type="inferred from homology"/>
<organism evidence="19">
    <name type="scientific">Xenopus tropicalis</name>
    <name type="common">Western clawed frog</name>
    <name type="synonym">Silurana tropicalis</name>
    <dbReference type="NCBI Taxonomy" id="8364"/>
    <lineage>
        <taxon>Eukaryota</taxon>
        <taxon>Metazoa</taxon>
        <taxon>Chordata</taxon>
        <taxon>Craniata</taxon>
        <taxon>Vertebrata</taxon>
        <taxon>Euteleostomi</taxon>
        <taxon>Amphibia</taxon>
        <taxon>Batrachia</taxon>
        <taxon>Anura</taxon>
        <taxon>Pipoidea</taxon>
        <taxon>Pipidae</taxon>
        <taxon>Xenopodinae</taxon>
        <taxon>Xenopus</taxon>
        <taxon>Silurana</taxon>
    </lineage>
</organism>
<evidence type="ECO:0000256" key="5">
    <source>
        <dbReference type="ARBA" id="ARBA00022723"/>
    </source>
</evidence>
<evidence type="ECO:0000256" key="16">
    <source>
        <dbReference type="SAM" id="MobiDB-lite"/>
    </source>
</evidence>
<evidence type="ECO:0000256" key="12">
    <source>
        <dbReference type="ARBA" id="ARBA00023163"/>
    </source>
</evidence>
<keyword evidence="10" id="KW-0805">Transcription regulation</keyword>
<keyword evidence="13" id="KW-0539">Nucleus</keyword>
<feature type="domain" description="THAP-type" evidence="18">
    <location>
        <begin position="1"/>
        <end position="93"/>
    </location>
</feature>
<dbReference type="FunFam" id="3.30.160.60:FF:000624">
    <property type="entry name" value="zinc finger protein 697"/>
    <property type="match status" value="1"/>
</dbReference>
<dbReference type="Ensembl" id="ENSXETT00000099272">
    <property type="protein sequence ID" value="ENSXETP00000081620"/>
    <property type="gene ID" value="ENSXETG00000038035"/>
</dbReference>
<feature type="domain" description="C2H2-type" evidence="17">
    <location>
        <begin position="642"/>
        <end position="669"/>
    </location>
</feature>
<evidence type="ECO:0000256" key="4">
    <source>
        <dbReference type="ARBA" id="ARBA00022499"/>
    </source>
</evidence>
<dbReference type="GO" id="GO:0008270">
    <property type="term" value="F:zinc ion binding"/>
    <property type="evidence" value="ECO:0007669"/>
    <property type="project" value="UniProtKB-KW"/>
</dbReference>
<dbReference type="GeneTree" id="ENSGT00980000198710"/>
<evidence type="ECO:0000259" key="17">
    <source>
        <dbReference type="PROSITE" id="PS50157"/>
    </source>
</evidence>
<evidence type="ECO:0000256" key="10">
    <source>
        <dbReference type="ARBA" id="ARBA00023015"/>
    </source>
</evidence>
<keyword evidence="11 15" id="KW-0238">DNA-binding</keyword>
<dbReference type="GO" id="GO:0003677">
    <property type="term" value="F:DNA binding"/>
    <property type="evidence" value="ECO:0007669"/>
    <property type="project" value="UniProtKB-UniRule"/>
</dbReference>
<dbReference type="InterPro" id="IPR050758">
    <property type="entry name" value="Znf_C2H2-type"/>
</dbReference>
<comment type="similarity">
    <text evidence="3">Belongs to the krueppel C2H2-type zinc-finger protein family.</text>
</comment>
<dbReference type="InterPro" id="IPR013087">
    <property type="entry name" value="Znf_C2H2_type"/>
</dbReference>
<feature type="domain" description="C2H2-type" evidence="17">
    <location>
        <begin position="558"/>
        <end position="585"/>
    </location>
</feature>
<evidence type="ECO:0000256" key="9">
    <source>
        <dbReference type="ARBA" id="ARBA00022843"/>
    </source>
</evidence>
<dbReference type="FunFam" id="3.30.160.60:FF:002343">
    <property type="entry name" value="Zinc finger protein 33A"/>
    <property type="match status" value="2"/>
</dbReference>
<dbReference type="InterPro" id="IPR036236">
    <property type="entry name" value="Znf_C2H2_sf"/>
</dbReference>
<comment type="function">
    <text evidence="1">May be involved in transcriptional regulation.</text>
</comment>
<dbReference type="SUPFAM" id="SSF57716">
    <property type="entry name" value="Glucocorticoid receptor-like (DNA-binding domain)"/>
    <property type="match status" value="1"/>
</dbReference>
<dbReference type="SMART" id="SM00692">
    <property type="entry name" value="DM3"/>
    <property type="match status" value="1"/>
</dbReference>
<keyword evidence="8" id="KW-0862">Zinc</keyword>
<keyword evidence="12" id="KW-0804">Transcription</keyword>
<dbReference type="PANTHER" id="PTHR23234:SF8">
    <property type="entry name" value="C2H2-TYPE DOMAIN-CONTAINING PROTEIN"/>
    <property type="match status" value="1"/>
</dbReference>
<evidence type="ECO:0000256" key="8">
    <source>
        <dbReference type="ARBA" id="ARBA00022833"/>
    </source>
</evidence>
<keyword evidence="7 14" id="KW-0863">Zinc-finger</keyword>
<dbReference type="FunFam" id="3.30.160.60:FF:000358">
    <property type="entry name" value="zinc finger protein 24"/>
    <property type="match status" value="1"/>
</dbReference>
<dbReference type="PROSITE" id="PS00028">
    <property type="entry name" value="ZINC_FINGER_C2H2_1"/>
    <property type="match status" value="7"/>
</dbReference>
<name>A0A6I8R9G8_XENTR</name>
<dbReference type="GO" id="GO:0005634">
    <property type="term" value="C:nucleus"/>
    <property type="evidence" value="ECO:0007669"/>
    <property type="project" value="UniProtKB-SubCell"/>
</dbReference>
<comment type="subcellular location">
    <subcellularLocation>
        <location evidence="2">Nucleus</location>
    </subcellularLocation>
</comment>
<evidence type="ECO:0000256" key="13">
    <source>
        <dbReference type="ARBA" id="ARBA00023242"/>
    </source>
</evidence>
<dbReference type="FunFam" id="3.30.160.60:FF:000690">
    <property type="entry name" value="Zinc finger protein 354C"/>
    <property type="match status" value="1"/>
</dbReference>
<sequence>MPSCIVQNCGNTSHKASEKGLKLHPFPTTLERIKLWLRVIPQRFEDLDSFAQQILDAKKTKPYRVCSQHFTKECYVYMSGKPFLSQNAVPSVFNSARSPPAKRFCMDPAHVGLKEKPACVDVSTRTDIYNFGKDRGTQFDRYYGVKSRKVATEPKSFTRDVATFTDPRIQTAEPQISSWEKKLKVITPRPSVSTVDKGSQCPKYDFCRNQSAHFNVGPSYKDLMGMSEGRTYTVMGNKDKNQRNEKILNLTMEIIYLLTGEESENLNKDSAKITEGIKVEEEEPVQLCPLAACEYKDGSDVTAHTEATLCCNNDGNLTNPDVSPAEQPPPANGIKEEGASWEGGNQSDCSINPLTEQIQGTDTPTPIMGCSLNNSSAEDYIIDSIKEESCLYEEGNHRDYTIITLTEQIQETDTLTPTMELNLYKSLSGNYISNGIKEEAASWEGGNQSDCSINPLTEQIQGTDTPTPIMGYNLTNSLLETNFMRNSMNSHYGRAPPLQVRYGSAGYNGSDSSKRLLAEHENADKEEKPFTCPECGKRFTHLCDLKRHLKIHSGVKLHSCSDCGRRFTHRSHLVVHQRTHTGERPFACSECGKCFADHSALNVHHRIHTGTKPYGCPECHKRFIHRSQLSAHQRVHTGERTHSCSECGKWFSRMAHLRRHQRTHTGEKPYFCSECGKSFMHGSDLKRHQNIHTGVKPFLCPECGQCFSYRTQLTVHQKIHR</sequence>
<keyword evidence="6" id="KW-0677">Repeat</keyword>
<dbReference type="PROSITE" id="PS50950">
    <property type="entry name" value="ZF_THAP"/>
    <property type="match status" value="1"/>
</dbReference>
<evidence type="ECO:0000256" key="3">
    <source>
        <dbReference type="ARBA" id="ARBA00006991"/>
    </source>
</evidence>
<dbReference type="SMART" id="SM00980">
    <property type="entry name" value="THAP"/>
    <property type="match status" value="1"/>
</dbReference>
<evidence type="ECO:0000256" key="6">
    <source>
        <dbReference type="ARBA" id="ARBA00022737"/>
    </source>
</evidence>
<feature type="domain" description="C2H2-type" evidence="17">
    <location>
        <begin position="698"/>
        <end position="721"/>
    </location>
</feature>
<dbReference type="FunFam" id="3.30.160.60:FF:001007">
    <property type="entry name" value="Zinc finger protein 1184"/>
    <property type="match status" value="1"/>
</dbReference>
<dbReference type="InterPro" id="IPR006612">
    <property type="entry name" value="THAP_Znf"/>
</dbReference>
<evidence type="ECO:0000313" key="19">
    <source>
        <dbReference type="Ensembl" id="ENSXETP00000081620"/>
    </source>
</evidence>
<dbReference type="PANTHER" id="PTHR23234">
    <property type="entry name" value="ZNF44 PROTEIN"/>
    <property type="match status" value="1"/>
</dbReference>
<evidence type="ECO:0000256" key="1">
    <source>
        <dbReference type="ARBA" id="ARBA00003767"/>
    </source>
</evidence>
<keyword evidence="4" id="KW-1017">Isopeptide bond</keyword>
<protein>
    <submittedName>
        <fullName evidence="19">Uncharacterized protein</fullName>
    </submittedName>
</protein>
<evidence type="ECO:0000256" key="11">
    <source>
        <dbReference type="ARBA" id="ARBA00023125"/>
    </source>
</evidence>
<feature type="domain" description="C2H2-type" evidence="17">
    <location>
        <begin position="530"/>
        <end position="557"/>
    </location>
</feature>
<dbReference type="AlphaFoldDB" id="A0A6I8R9G8"/>
<feature type="domain" description="C2H2-type" evidence="17">
    <location>
        <begin position="614"/>
        <end position="641"/>
    </location>
</feature>
<dbReference type="Gene3D" id="3.30.160.60">
    <property type="entry name" value="Classic Zinc Finger"/>
    <property type="match status" value="7"/>
</dbReference>
<feature type="domain" description="C2H2-type" evidence="17">
    <location>
        <begin position="670"/>
        <end position="697"/>
    </location>
</feature>
<keyword evidence="5" id="KW-0479">Metal-binding</keyword>
<feature type="domain" description="C2H2-type" evidence="17">
    <location>
        <begin position="586"/>
        <end position="613"/>
    </location>
</feature>
<dbReference type="Pfam" id="PF00096">
    <property type="entry name" value="zf-C2H2"/>
    <property type="match status" value="7"/>
</dbReference>
<accession>A0A6I8R9G8</accession>
<reference evidence="19" key="2">
    <citation type="submission" date="2020-05" db="UniProtKB">
        <authorList>
            <consortium name="Ensembl"/>
        </authorList>
    </citation>
    <scope>IDENTIFICATION</scope>
</reference>
<evidence type="ECO:0000259" key="18">
    <source>
        <dbReference type="PROSITE" id="PS50950"/>
    </source>
</evidence>
<evidence type="ECO:0000256" key="15">
    <source>
        <dbReference type="PROSITE-ProRule" id="PRU00309"/>
    </source>
</evidence>
<dbReference type="SMART" id="SM00355">
    <property type="entry name" value="ZnF_C2H2"/>
    <property type="match status" value="7"/>
</dbReference>
<dbReference type="SUPFAM" id="SSF57667">
    <property type="entry name" value="beta-beta-alpha zinc fingers"/>
    <property type="match status" value="4"/>
</dbReference>
<dbReference type="InParanoid" id="A0A6I8R9G8"/>
<evidence type="ECO:0000256" key="2">
    <source>
        <dbReference type="ARBA" id="ARBA00004123"/>
    </source>
</evidence>
<evidence type="ECO:0000256" key="7">
    <source>
        <dbReference type="ARBA" id="ARBA00022771"/>
    </source>
</evidence>
<evidence type="ECO:0000256" key="14">
    <source>
        <dbReference type="PROSITE-ProRule" id="PRU00042"/>
    </source>
</evidence>
<feature type="region of interest" description="Disordered" evidence="16">
    <location>
        <begin position="320"/>
        <end position="345"/>
    </location>
</feature>
<dbReference type="Pfam" id="PF05485">
    <property type="entry name" value="THAP"/>
    <property type="match status" value="1"/>
</dbReference>
<reference evidence="19" key="1">
    <citation type="journal article" date="2010" name="Science">
        <title>The genome of the Western clawed frog Xenopus tropicalis.</title>
        <authorList>
            <person name="Hellsten U."/>
            <person name="Harland R.M."/>
            <person name="Gilchrist M.J."/>
            <person name="Hendrix D."/>
            <person name="Jurka J."/>
            <person name="Kapitonov V."/>
            <person name="Ovcharenko I."/>
            <person name="Putnam N.H."/>
            <person name="Shu S."/>
            <person name="Taher L."/>
            <person name="Blitz I.L."/>
            <person name="Blumberg B."/>
            <person name="Dichmann D.S."/>
            <person name="Dubchak I."/>
            <person name="Amaya E."/>
            <person name="Detter J.C."/>
            <person name="Fletcher R."/>
            <person name="Gerhard D.S."/>
            <person name="Goodstein D."/>
            <person name="Graves T."/>
            <person name="Grigoriev I.V."/>
            <person name="Grimwood J."/>
            <person name="Kawashima T."/>
            <person name="Lindquist E."/>
            <person name="Lucas S.M."/>
            <person name="Mead P.E."/>
            <person name="Mitros T."/>
            <person name="Ogino H."/>
            <person name="Ohta Y."/>
            <person name="Poliakov A.V."/>
            <person name="Pollet N."/>
            <person name="Robert J."/>
            <person name="Salamov A."/>
            <person name="Sater A.K."/>
            <person name="Schmutz J."/>
            <person name="Terry A."/>
            <person name="Vize P.D."/>
            <person name="Warren W.C."/>
            <person name="Wells D."/>
            <person name="Wills A."/>
            <person name="Wilson R.K."/>
            <person name="Zimmerman L.B."/>
            <person name="Zorn A.M."/>
            <person name="Grainger R."/>
            <person name="Grammer T."/>
            <person name="Khokha M.K."/>
            <person name="Richardson P.M."/>
            <person name="Rokhsar D.S."/>
        </authorList>
    </citation>
    <scope>NUCLEOTIDE SEQUENCE [LARGE SCALE GENOMIC DNA]</scope>
    <source>
        <strain evidence="19">Nigerian</strain>
    </source>
</reference>
<dbReference type="FunFam" id="3.30.160.60:FF:000478">
    <property type="entry name" value="Zinc finger protein 133"/>
    <property type="match status" value="1"/>
</dbReference>
<keyword evidence="9" id="KW-0832">Ubl conjugation</keyword>
<dbReference type="Bgee" id="ENSXETG00000038035">
    <property type="expression patterns" value="Expressed in 4-cell stage embryo and 12 other cell types or tissues"/>
</dbReference>